<keyword evidence="3 6" id="KW-0812">Transmembrane</keyword>
<dbReference type="Pfam" id="PF13396">
    <property type="entry name" value="PLDc_N"/>
    <property type="match status" value="1"/>
</dbReference>
<dbReference type="InterPro" id="IPR027379">
    <property type="entry name" value="CLS_N"/>
</dbReference>
<comment type="caution">
    <text evidence="8">The sequence shown here is derived from an EMBL/GenBank/DDBJ whole genome shotgun (WGS) entry which is preliminary data.</text>
</comment>
<proteinExistence type="predicted"/>
<keyword evidence="9" id="KW-1185">Reference proteome</keyword>
<sequence>MADPRQNPWSVAAVQTSQIALLLLIAVPPLLLWIGALISILRRERTPLLALWVLVTLVLPIAGPLAWFLVGRGVAVGRTP</sequence>
<organism evidence="8 9">
    <name type="scientific">Amnibacterium soli</name>
    <dbReference type="NCBI Taxonomy" id="1282736"/>
    <lineage>
        <taxon>Bacteria</taxon>
        <taxon>Bacillati</taxon>
        <taxon>Actinomycetota</taxon>
        <taxon>Actinomycetes</taxon>
        <taxon>Micrococcales</taxon>
        <taxon>Microbacteriaceae</taxon>
        <taxon>Amnibacterium</taxon>
    </lineage>
</organism>
<evidence type="ECO:0000313" key="9">
    <source>
        <dbReference type="Proteomes" id="UP001500121"/>
    </source>
</evidence>
<evidence type="ECO:0000256" key="4">
    <source>
        <dbReference type="ARBA" id="ARBA00022989"/>
    </source>
</evidence>
<reference evidence="9" key="1">
    <citation type="journal article" date="2019" name="Int. J. Syst. Evol. Microbiol.">
        <title>The Global Catalogue of Microorganisms (GCM) 10K type strain sequencing project: providing services to taxonomists for standard genome sequencing and annotation.</title>
        <authorList>
            <consortium name="The Broad Institute Genomics Platform"/>
            <consortium name="The Broad Institute Genome Sequencing Center for Infectious Disease"/>
            <person name="Wu L."/>
            <person name="Ma J."/>
        </authorList>
    </citation>
    <scope>NUCLEOTIDE SEQUENCE [LARGE SCALE GENOMIC DNA]</scope>
    <source>
        <strain evidence="9">JCM 19015</strain>
    </source>
</reference>
<keyword evidence="2" id="KW-1003">Cell membrane</keyword>
<gene>
    <name evidence="8" type="ORF">GCM10025783_32590</name>
</gene>
<protein>
    <recommendedName>
        <fullName evidence="7">Cardiolipin synthase N-terminal domain-containing protein</fullName>
    </recommendedName>
</protein>
<comment type="subcellular location">
    <subcellularLocation>
        <location evidence="1">Cell membrane</location>
        <topology evidence="1">Multi-pass membrane protein</topology>
    </subcellularLocation>
</comment>
<feature type="transmembrane region" description="Helical" evidence="6">
    <location>
        <begin position="20"/>
        <end position="41"/>
    </location>
</feature>
<keyword evidence="5 6" id="KW-0472">Membrane</keyword>
<evidence type="ECO:0000256" key="2">
    <source>
        <dbReference type="ARBA" id="ARBA00022475"/>
    </source>
</evidence>
<evidence type="ECO:0000256" key="1">
    <source>
        <dbReference type="ARBA" id="ARBA00004651"/>
    </source>
</evidence>
<accession>A0ABP8ZH34</accession>
<dbReference type="EMBL" id="BAABLP010000010">
    <property type="protein sequence ID" value="GAA4756725.1"/>
    <property type="molecule type" value="Genomic_DNA"/>
</dbReference>
<keyword evidence="4 6" id="KW-1133">Transmembrane helix</keyword>
<evidence type="ECO:0000256" key="3">
    <source>
        <dbReference type="ARBA" id="ARBA00022692"/>
    </source>
</evidence>
<evidence type="ECO:0000256" key="6">
    <source>
        <dbReference type="SAM" id="Phobius"/>
    </source>
</evidence>
<dbReference type="Proteomes" id="UP001500121">
    <property type="component" value="Unassembled WGS sequence"/>
</dbReference>
<evidence type="ECO:0000259" key="7">
    <source>
        <dbReference type="Pfam" id="PF13396"/>
    </source>
</evidence>
<name>A0ABP8ZH34_9MICO</name>
<feature type="transmembrane region" description="Helical" evidence="6">
    <location>
        <begin position="48"/>
        <end position="70"/>
    </location>
</feature>
<evidence type="ECO:0000256" key="5">
    <source>
        <dbReference type="ARBA" id="ARBA00023136"/>
    </source>
</evidence>
<evidence type="ECO:0000313" key="8">
    <source>
        <dbReference type="EMBL" id="GAA4756725.1"/>
    </source>
</evidence>
<feature type="domain" description="Cardiolipin synthase N-terminal" evidence="7">
    <location>
        <begin position="31"/>
        <end position="72"/>
    </location>
</feature>